<dbReference type="EMBL" id="CAACVS010000689">
    <property type="protein sequence ID" value="VEU45143.1"/>
    <property type="molecule type" value="Genomic_DNA"/>
</dbReference>
<feature type="compositionally biased region" description="Polar residues" evidence="1">
    <location>
        <begin position="91"/>
        <end position="105"/>
    </location>
</feature>
<accession>A0A448ZT55</accession>
<organism evidence="3 4">
    <name type="scientific">Pseudo-nitzschia multistriata</name>
    <dbReference type="NCBI Taxonomy" id="183589"/>
    <lineage>
        <taxon>Eukaryota</taxon>
        <taxon>Sar</taxon>
        <taxon>Stramenopiles</taxon>
        <taxon>Ochrophyta</taxon>
        <taxon>Bacillariophyta</taxon>
        <taxon>Bacillariophyceae</taxon>
        <taxon>Bacillariophycidae</taxon>
        <taxon>Bacillariales</taxon>
        <taxon>Bacillariaceae</taxon>
        <taxon>Pseudo-nitzschia</taxon>
    </lineage>
</organism>
<feature type="region of interest" description="Disordered" evidence="1">
    <location>
        <begin position="629"/>
        <end position="666"/>
    </location>
</feature>
<evidence type="ECO:0000313" key="3">
    <source>
        <dbReference type="EMBL" id="VEU45143.1"/>
    </source>
</evidence>
<keyword evidence="2" id="KW-1133">Transmembrane helix</keyword>
<feature type="compositionally biased region" description="Polar residues" evidence="1">
    <location>
        <begin position="117"/>
        <end position="132"/>
    </location>
</feature>
<sequence length="666" mass="73737">MKAYGKGRLPPRNTTISDRAPGDGSGRSAVKAVRLPESNWKYLLVLTGFVFVNLVWVTQFVELDSNHAAMNGAVNMAMNLYHTGGTGSGKTNGPTDEGSDSNYGKDNNNNNRRDTEASSNLPKTTVTKTESTNAKEEVTTTVDDKKDKENKDKKENNIADAPEIRYIARAGRRRRRRNHQKKKEDSNRTLTPEEKLKYTYVETAIAPNVSNAVYYRDIPPEFLVRDPDRFLWDRTYTTAGTNGSNGTVVEVPEWMKDYFRWHRYKRSTWNLTDWQSERWLISQCLKDQDPKKCGGTADRLKPLPTLLRRAWETKRIYLIRWTRPAMLEEFLVPPEGGFDWRVPGELTAVLGEGKRLSTRQMIEKYTSGGMSLVRARYQTDEPHRIYDRYVFGPNRTGDGDDDGDVRGQDQPGFERIFAVAWKIAFTPSLPVQDLLRAKLAELGLVPNQYAASHLRALYGETSRPSPIIQKFTQNALACATELTAANLGGVDASRTMPIFFASDSKIAIRHALSLSSGGEDPLEGLPRVVASSNPSAVHGESDGSTGTGDSLVHLDSLVAPVEAFYDTFVDLYLMAMARCVTYGRGGYGHWALLIGGHLDCAKRQHIIGRRIKNEATDLCHVPEGAAASGGLPPLPAGGEAPREGRAMPVGFGNDGTDGPLFLPPAP</sequence>
<keyword evidence="2" id="KW-0812">Transmembrane</keyword>
<dbReference type="OrthoDB" id="46968at2759"/>
<evidence type="ECO:0000256" key="1">
    <source>
        <dbReference type="SAM" id="MobiDB-lite"/>
    </source>
</evidence>
<feature type="region of interest" description="Disordered" evidence="1">
    <location>
        <begin position="1"/>
        <end position="28"/>
    </location>
</feature>
<reference evidence="3 4" key="1">
    <citation type="submission" date="2019-01" db="EMBL/GenBank/DDBJ databases">
        <authorList>
            <person name="Ferrante I. M."/>
        </authorList>
    </citation>
    <scope>NUCLEOTIDE SEQUENCE [LARGE SCALE GENOMIC DNA]</scope>
    <source>
        <strain evidence="3 4">B856</strain>
    </source>
</reference>
<keyword evidence="2" id="KW-0472">Membrane</keyword>
<feature type="transmembrane region" description="Helical" evidence="2">
    <location>
        <begin position="42"/>
        <end position="61"/>
    </location>
</feature>
<feature type="region of interest" description="Disordered" evidence="1">
    <location>
        <begin position="85"/>
        <end position="191"/>
    </location>
</feature>
<feature type="region of interest" description="Disordered" evidence="1">
    <location>
        <begin position="523"/>
        <end position="546"/>
    </location>
</feature>
<feature type="compositionally biased region" description="Low complexity" evidence="1">
    <location>
        <begin position="629"/>
        <end position="639"/>
    </location>
</feature>
<keyword evidence="4" id="KW-1185">Reference proteome</keyword>
<feature type="compositionally biased region" description="Basic residues" evidence="1">
    <location>
        <begin position="170"/>
        <end position="181"/>
    </location>
</feature>
<proteinExistence type="predicted"/>
<dbReference type="AlphaFoldDB" id="A0A448ZT55"/>
<evidence type="ECO:0000256" key="2">
    <source>
        <dbReference type="SAM" id="Phobius"/>
    </source>
</evidence>
<evidence type="ECO:0008006" key="5">
    <source>
        <dbReference type="Google" id="ProtNLM"/>
    </source>
</evidence>
<dbReference type="Proteomes" id="UP000291116">
    <property type="component" value="Unassembled WGS sequence"/>
</dbReference>
<name>A0A448ZT55_9STRA</name>
<evidence type="ECO:0000313" key="4">
    <source>
        <dbReference type="Proteomes" id="UP000291116"/>
    </source>
</evidence>
<gene>
    <name evidence="3" type="ORF">PSNMU_V1.4_AUG-EV-PASAV3_0122950</name>
</gene>
<feature type="compositionally biased region" description="Basic and acidic residues" evidence="1">
    <location>
        <begin position="133"/>
        <end position="157"/>
    </location>
</feature>
<protein>
    <recommendedName>
        <fullName evidence="5">Transmembrane protein</fullName>
    </recommendedName>
</protein>
<feature type="compositionally biased region" description="Basic and acidic residues" evidence="1">
    <location>
        <begin position="182"/>
        <end position="191"/>
    </location>
</feature>